<reference evidence="3" key="1">
    <citation type="submission" date="2017-05" db="EMBL/GenBank/DDBJ databases">
        <authorList>
            <person name="Song R."/>
            <person name="Chenine A.L."/>
            <person name="Ruprecht R.M."/>
        </authorList>
    </citation>
    <scope>NUCLEOTIDE SEQUENCE [LARGE SCALE GENOMIC DNA]</scope>
</reference>
<evidence type="ECO:0000313" key="2">
    <source>
        <dbReference type="EMBL" id="SMR48494.1"/>
    </source>
</evidence>
<dbReference type="EMBL" id="LT854255">
    <property type="protein sequence ID" value="SMR48494.1"/>
    <property type="molecule type" value="Genomic_DNA"/>
</dbReference>
<dbReference type="AlphaFoldDB" id="A0A2H1G4L1"/>
<dbReference type="Proteomes" id="UP000245764">
    <property type="component" value="Chromosome 3"/>
</dbReference>
<accession>A0A2H1G4L1</accession>
<evidence type="ECO:0000313" key="3">
    <source>
        <dbReference type="Proteomes" id="UP000245764"/>
    </source>
</evidence>
<evidence type="ECO:0000256" key="1">
    <source>
        <dbReference type="SAM" id="MobiDB-lite"/>
    </source>
</evidence>
<proteinExistence type="predicted"/>
<gene>
    <name evidence="2" type="ORF">ZT1E4_G3884</name>
</gene>
<organism evidence="2 3">
    <name type="scientific">Zymoseptoria tritici ST99CH_1E4</name>
    <dbReference type="NCBI Taxonomy" id="1276532"/>
    <lineage>
        <taxon>Eukaryota</taxon>
        <taxon>Fungi</taxon>
        <taxon>Dikarya</taxon>
        <taxon>Ascomycota</taxon>
        <taxon>Pezizomycotina</taxon>
        <taxon>Dothideomycetes</taxon>
        <taxon>Dothideomycetidae</taxon>
        <taxon>Mycosphaerellales</taxon>
        <taxon>Mycosphaerellaceae</taxon>
        <taxon>Zymoseptoria</taxon>
    </lineage>
</organism>
<feature type="region of interest" description="Disordered" evidence="1">
    <location>
        <begin position="1"/>
        <end position="20"/>
    </location>
</feature>
<name>A0A2H1G4L1_ZYMTR</name>
<protein>
    <submittedName>
        <fullName evidence="2">Uncharacterized protein</fullName>
    </submittedName>
</protein>
<sequence length="74" mass="8664">MQAEGMNSKSYPMTENQSPSFQDACVRRCTGPRNLVSRRNSFHVQTRAHRRPWLSHEEQKSQGQLFRLFKLPTS</sequence>